<gene>
    <name evidence="1" type="ORF">GEAMG1_1130</name>
</gene>
<dbReference type="Proteomes" id="UP001295463">
    <property type="component" value="Chromosome"/>
</dbReference>
<dbReference type="Gene3D" id="3.30.300.30">
    <property type="match status" value="1"/>
</dbReference>
<organism evidence="1 2">
    <name type="scientific">Trichlorobacter ammonificans</name>
    <dbReference type="NCBI Taxonomy" id="2916410"/>
    <lineage>
        <taxon>Bacteria</taxon>
        <taxon>Pseudomonadati</taxon>
        <taxon>Thermodesulfobacteriota</taxon>
        <taxon>Desulfuromonadia</taxon>
        <taxon>Geobacterales</taxon>
        <taxon>Geobacteraceae</taxon>
        <taxon>Trichlorobacter</taxon>
    </lineage>
</organism>
<dbReference type="PANTHER" id="PTHR43845">
    <property type="entry name" value="BLR5969 PROTEIN"/>
    <property type="match status" value="1"/>
</dbReference>
<proteinExistence type="predicted"/>
<dbReference type="SUPFAM" id="SSF56801">
    <property type="entry name" value="Acetyl-CoA synthetase-like"/>
    <property type="match status" value="1"/>
</dbReference>
<evidence type="ECO:0000313" key="1">
    <source>
        <dbReference type="EMBL" id="CAH2030944.1"/>
    </source>
</evidence>
<keyword evidence="2" id="KW-1185">Reference proteome</keyword>
<keyword evidence="1" id="KW-0436">Ligase</keyword>
<evidence type="ECO:0000313" key="2">
    <source>
        <dbReference type="Proteomes" id="UP001295463"/>
    </source>
</evidence>
<protein>
    <submittedName>
        <fullName evidence="1">Phenylacetate-CoA ligase</fullName>
    </submittedName>
</protein>
<dbReference type="PANTHER" id="PTHR43845:SF1">
    <property type="entry name" value="BLR5969 PROTEIN"/>
    <property type="match status" value="1"/>
</dbReference>
<reference evidence="1 2" key="1">
    <citation type="submission" date="2022-03" db="EMBL/GenBank/DDBJ databases">
        <authorList>
            <person name="Koch H."/>
        </authorList>
    </citation>
    <scope>NUCLEOTIDE SEQUENCE [LARGE SCALE GENOMIC DNA]</scope>
    <source>
        <strain evidence="1 2">G1</strain>
    </source>
</reference>
<sequence>MEHLTEELQCARGAEIVRESLASRFYGEKYAGCPVPGSREAWQQLPLLTRAEIYERSYPHSTDMLTRPLEDAIIISTGGSSGIARYTTYTHAEWDAFVTCQAAAMRILGITRQDRVANLFIAGHFWPSFLGLHDCIKKLGAVHLPISANIPMEEVVKLCRTFEPTVMVSLPTLFVFMADMAKRDGFSFPGLRMINYAGEHLSAAAEAHVAAALGVSHIKAGAYTSADVGIMGYQCDHCGPGTYHVPTAFQFVELVNFEENRAARIGEMGEVVVTNLSRVSTPIIRYRVGDLAAWTGSPCPCGDPNPCLKLGGRAGQDFKLGGGFISLDLFENAIAAHPDCFSLNFQLEIEDVASQFTVVLRIEAPSQPDRATLAALERDLFEAVPELKISTEKGYLKSFVIEAVELGSLPRSPITGKVARLVDRRVL</sequence>
<dbReference type="GO" id="GO:0016874">
    <property type="term" value="F:ligase activity"/>
    <property type="evidence" value="ECO:0007669"/>
    <property type="project" value="UniProtKB-KW"/>
</dbReference>
<name>A0ABM9D883_9BACT</name>
<dbReference type="Gene3D" id="3.40.50.12780">
    <property type="entry name" value="N-terminal domain of ligase-like"/>
    <property type="match status" value="1"/>
</dbReference>
<dbReference type="RefSeq" id="WP_305731811.1">
    <property type="nucleotide sequence ID" value="NZ_OW150024.1"/>
</dbReference>
<dbReference type="InterPro" id="IPR045851">
    <property type="entry name" value="AMP-bd_C_sf"/>
</dbReference>
<accession>A0ABM9D883</accession>
<dbReference type="EMBL" id="OW150024">
    <property type="protein sequence ID" value="CAH2030944.1"/>
    <property type="molecule type" value="Genomic_DNA"/>
</dbReference>
<dbReference type="InterPro" id="IPR042099">
    <property type="entry name" value="ANL_N_sf"/>
</dbReference>